<evidence type="ECO:0000313" key="1">
    <source>
        <dbReference type="EMBL" id="MBC2398330.1"/>
    </source>
</evidence>
<dbReference type="RefSeq" id="WP_035149838.1">
    <property type="nucleotide sequence ID" value="NZ_JAAZWO010000013.1"/>
</dbReference>
<dbReference type="InterPro" id="IPR036412">
    <property type="entry name" value="HAD-like_sf"/>
</dbReference>
<dbReference type="InterPro" id="IPR041492">
    <property type="entry name" value="HAD_2"/>
</dbReference>
<dbReference type="SUPFAM" id="SSF56784">
    <property type="entry name" value="HAD-like"/>
    <property type="match status" value="1"/>
</dbReference>
<protein>
    <submittedName>
        <fullName evidence="1">HAD family phosphatase</fullName>
    </submittedName>
</protein>
<dbReference type="Pfam" id="PF13419">
    <property type="entry name" value="HAD_2"/>
    <property type="match status" value="1"/>
</dbReference>
<reference evidence="1 2" key="1">
    <citation type="submission" date="2020-04" db="EMBL/GenBank/DDBJ databases">
        <title>Genomic insights into acetone-butanol-ethanol (ABE) fermentation by sequencing solventogenic clostridia strains.</title>
        <authorList>
            <person name="Brown S."/>
        </authorList>
    </citation>
    <scope>NUCLEOTIDE SEQUENCE [LARGE SCALE GENOMIC DNA]</scope>
    <source>
        <strain evidence="1 2">DJ011</strain>
    </source>
</reference>
<dbReference type="Gene3D" id="1.10.150.240">
    <property type="entry name" value="Putative phosphatase, domain 2"/>
    <property type="match status" value="1"/>
</dbReference>
<comment type="caution">
    <text evidence="1">The sequence shown here is derived from an EMBL/GenBank/DDBJ whole genome shotgun (WGS) entry which is preliminary data.</text>
</comment>
<dbReference type="GO" id="GO:0016791">
    <property type="term" value="F:phosphatase activity"/>
    <property type="evidence" value="ECO:0007669"/>
    <property type="project" value="TreeGrafter"/>
</dbReference>
<accession>A0A923ED16</accession>
<dbReference type="Proteomes" id="UP000563151">
    <property type="component" value="Unassembled WGS sequence"/>
</dbReference>
<evidence type="ECO:0000313" key="2">
    <source>
        <dbReference type="Proteomes" id="UP000563151"/>
    </source>
</evidence>
<dbReference type="InterPro" id="IPR006439">
    <property type="entry name" value="HAD-SF_hydro_IA"/>
</dbReference>
<dbReference type="SFLD" id="SFLDS00003">
    <property type="entry name" value="Haloacid_Dehalogenase"/>
    <property type="match status" value="1"/>
</dbReference>
<dbReference type="SFLD" id="SFLDG01129">
    <property type="entry name" value="C1.5:_HAD__Beta-PGM__Phosphata"/>
    <property type="match status" value="1"/>
</dbReference>
<dbReference type="CDD" id="cd07505">
    <property type="entry name" value="HAD_BPGM-like"/>
    <property type="match status" value="1"/>
</dbReference>
<dbReference type="InterPro" id="IPR023198">
    <property type="entry name" value="PGP-like_dom2"/>
</dbReference>
<dbReference type="AlphaFoldDB" id="A0A923ED16"/>
<dbReference type="PRINTS" id="PR00413">
    <property type="entry name" value="HADHALOGNASE"/>
</dbReference>
<dbReference type="Gene3D" id="3.40.50.1000">
    <property type="entry name" value="HAD superfamily/HAD-like"/>
    <property type="match status" value="1"/>
</dbReference>
<dbReference type="PANTHER" id="PTHR18901:SF38">
    <property type="entry name" value="PSEUDOURIDINE-5'-PHOSPHATASE"/>
    <property type="match status" value="1"/>
</dbReference>
<dbReference type="EMBL" id="JAAZWO010000013">
    <property type="protein sequence ID" value="MBC2398330.1"/>
    <property type="molecule type" value="Genomic_DNA"/>
</dbReference>
<proteinExistence type="predicted"/>
<dbReference type="PANTHER" id="PTHR18901">
    <property type="entry name" value="2-DEOXYGLUCOSE-6-PHOSPHATE PHOSPHATASE 2"/>
    <property type="match status" value="1"/>
</dbReference>
<sequence>MFKDIKAAIFDMDGTLIDSMWVWETIDIEYLRKRNIEFPNDLRQNIEHLSFSETAKYFKERFNLKDSIEEIKNEWNEIALKEYTSNVKLKSGAKEFLRLLKAKGIKIGLATSNCDMLLEVALKNNNIYNYFDCITTTSEVNRGKNFPDVYLLSAKKLEVEPEQCIVFEDILPAVIGAKSAGMKVVGVHDLYSESQKDDIMNKADLYIVEYDELTKAV</sequence>
<dbReference type="NCBIfam" id="TIGR01509">
    <property type="entry name" value="HAD-SF-IA-v3"/>
    <property type="match status" value="1"/>
</dbReference>
<dbReference type="InterPro" id="IPR023214">
    <property type="entry name" value="HAD_sf"/>
</dbReference>
<organism evidence="1 2">
    <name type="scientific">Clostridium tetanomorphum</name>
    <dbReference type="NCBI Taxonomy" id="1553"/>
    <lineage>
        <taxon>Bacteria</taxon>
        <taxon>Bacillati</taxon>
        <taxon>Bacillota</taxon>
        <taxon>Clostridia</taxon>
        <taxon>Eubacteriales</taxon>
        <taxon>Clostridiaceae</taxon>
        <taxon>Clostridium</taxon>
    </lineage>
</organism>
<gene>
    <name evidence="1" type="ORF">HGG79_11190</name>
</gene>
<keyword evidence="2" id="KW-1185">Reference proteome</keyword>
<name>A0A923ED16_CLOTT</name>